<dbReference type="Gene3D" id="3.30.530.20">
    <property type="match status" value="1"/>
</dbReference>
<dbReference type="AlphaFoldDB" id="A0A4Y7TNK8"/>
<dbReference type="STRING" id="71717.A0A4Y7TNK8"/>
<comment type="caution">
    <text evidence="1">The sequence shown here is derived from an EMBL/GenBank/DDBJ whole genome shotgun (WGS) entry which is preliminary data.</text>
</comment>
<protein>
    <submittedName>
        <fullName evidence="1">DUF1857-domain-containing protein</fullName>
    </submittedName>
</protein>
<sequence>MSKANFAASRKVNPPGATPLSAAQVWEGLYIKAREPALFIPILNSSEVVEDKGDYVVRKVGFGPNPPITENIKLYDGTIAYFHSPETGHEVTNVLSYNEDNELVLTYSFAGGIPGQKPTDELPSPDELNKSVGRTVEQHLVIIRELVANGRIKAK</sequence>
<evidence type="ECO:0000313" key="2">
    <source>
        <dbReference type="Proteomes" id="UP000298030"/>
    </source>
</evidence>
<dbReference type="EMBL" id="QPFP01000007">
    <property type="protein sequence ID" value="TEB35793.1"/>
    <property type="molecule type" value="Genomic_DNA"/>
</dbReference>
<dbReference type="Proteomes" id="UP000298030">
    <property type="component" value="Unassembled WGS sequence"/>
</dbReference>
<dbReference type="InterPro" id="IPR023393">
    <property type="entry name" value="START-like_dom_sf"/>
</dbReference>
<dbReference type="SUPFAM" id="SSF55961">
    <property type="entry name" value="Bet v1-like"/>
    <property type="match status" value="1"/>
</dbReference>
<dbReference type="OrthoDB" id="2320332at2759"/>
<organism evidence="1 2">
    <name type="scientific">Coprinellus micaceus</name>
    <name type="common">Glistening ink-cap mushroom</name>
    <name type="synonym">Coprinus micaceus</name>
    <dbReference type="NCBI Taxonomy" id="71717"/>
    <lineage>
        <taxon>Eukaryota</taxon>
        <taxon>Fungi</taxon>
        <taxon>Dikarya</taxon>
        <taxon>Basidiomycota</taxon>
        <taxon>Agaricomycotina</taxon>
        <taxon>Agaricomycetes</taxon>
        <taxon>Agaricomycetidae</taxon>
        <taxon>Agaricales</taxon>
        <taxon>Agaricineae</taxon>
        <taxon>Psathyrellaceae</taxon>
        <taxon>Coprinellus</taxon>
    </lineage>
</organism>
<gene>
    <name evidence="1" type="ORF">FA13DRAFT_1728647</name>
</gene>
<evidence type="ECO:0000313" key="1">
    <source>
        <dbReference type="EMBL" id="TEB35793.1"/>
    </source>
</evidence>
<proteinExistence type="predicted"/>
<reference evidence="1 2" key="1">
    <citation type="journal article" date="2019" name="Nat. Ecol. Evol.">
        <title>Megaphylogeny resolves global patterns of mushroom evolution.</title>
        <authorList>
            <person name="Varga T."/>
            <person name="Krizsan K."/>
            <person name="Foldi C."/>
            <person name="Dima B."/>
            <person name="Sanchez-Garcia M."/>
            <person name="Sanchez-Ramirez S."/>
            <person name="Szollosi G.J."/>
            <person name="Szarkandi J.G."/>
            <person name="Papp V."/>
            <person name="Albert L."/>
            <person name="Andreopoulos W."/>
            <person name="Angelini C."/>
            <person name="Antonin V."/>
            <person name="Barry K.W."/>
            <person name="Bougher N.L."/>
            <person name="Buchanan P."/>
            <person name="Buyck B."/>
            <person name="Bense V."/>
            <person name="Catcheside P."/>
            <person name="Chovatia M."/>
            <person name="Cooper J."/>
            <person name="Damon W."/>
            <person name="Desjardin D."/>
            <person name="Finy P."/>
            <person name="Geml J."/>
            <person name="Haridas S."/>
            <person name="Hughes K."/>
            <person name="Justo A."/>
            <person name="Karasinski D."/>
            <person name="Kautmanova I."/>
            <person name="Kiss B."/>
            <person name="Kocsube S."/>
            <person name="Kotiranta H."/>
            <person name="LaButti K.M."/>
            <person name="Lechner B.E."/>
            <person name="Liimatainen K."/>
            <person name="Lipzen A."/>
            <person name="Lukacs Z."/>
            <person name="Mihaltcheva S."/>
            <person name="Morgado L.N."/>
            <person name="Niskanen T."/>
            <person name="Noordeloos M.E."/>
            <person name="Ohm R.A."/>
            <person name="Ortiz-Santana B."/>
            <person name="Ovrebo C."/>
            <person name="Racz N."/>
            <person name="Riley R."/>
            <person name="Savchenko A."/>
            <person name="Shiryaev A."/>
            <person name="Soop K."/>
            <person name="Spirin V."/>
            <person name="Szebenyi C."/>
            <person name="Tomsovsky M."/>
            <person name="Tulloss R.E."/>
            <person name="Uehling J."/>
            <person name="Grigoriev I.V."/>
            <person name="Vagvolgyi C."/>
            <person name="Papp T."/>
            <person name="Martin F.M."/>
            <person name="Miettinen O."/>
            <person name="Hibbett D.S."/>
            <person name="Nagy L.G."/>
        </authorList>
    </citation>
    <scope>NUCLEOTIDE SEQUENCE [LARGE SCALE GENOMIC DNA]</scope>
    <source>
        <strain evidence="1 2">FP101781</strain>
    </source>
</reference>
<accession>A0A4Y7TNK8</accession>
<keyword evidence="2" id="KW-1185">Reference proteome</keyword>
<dbReference type="Pfam" id="PF08982">
    <property type="entry name" value="AtaL"/>
    <property type="match status" value="1"/>
</dbReference>
<dbReference type="InterPro" id="IPR015075">
    <property type="entry name" value="AtaL"/>
</dbReference>
<name>A0A4Y7TNK8_COPMI</name>